<keyword evidence="2 7" id="KW-0808">Transferase</keyword>
<keyword evidence="14" id="KW-1185">Reference proteome</keyword>
<feature type="domain" description="tRNA nucleotidyltransferase/poly(A) polymerase RNA and SrmB- binding" evidence="12">
    <location>
        <begin position="218"/>
        <end position="280"/>
    </location>
</feature>
<evidence type="ECO:0000259" key="10">
    <source>
        <dbReference type="Pfam" id="PF01743"/>
    </source>
</evidence>
<keyword evidence="5 7" id="KW-0694">RNA-binding</keyword>
<dbReference type="SUPFAM" id="SSF81301">
    <property type="entry name" value="Nucleotidyltransferase"/>
    <property type="match status" value="1"/>
</dbReference>
<evidence type="ECO:0000256" key="1">
    <source>
        <dbReference type="ARBA" id="ARBA00022664"/>
    </source>
</evidence>
<dbReference type="Gene3D" id="3.30.460.10">
    <property type="entry name" value="Beta Polymerase, domain 2"/>
    <property type="match status" value="1"/>
</dbReference>
<dbReference type="HAMAP" id="MF_00957">
    <property type="entry name" value="PolyA_pol"/>
    <property type="match status" value="1"/>
</dbReference>
<keyword evidence="6 7" id="KW-0804">Transcription</keyword>
<dbReference type="Gene3D" id="1.10.3090.10">
    <property type="entry name" value="cca-adding enzyme, domain 2"/>
    <property type="match status" value="1"/>
</dbReference>
<dbReference type="Proteomes" id="UP000611945">
    <property type="component" value="Unassembled WGS sequence"/>
</dbReference>
<feature type="region of interest" description="Disordered" evidence="9">
    <location>
        <begin position="428"/>
        <end position="467"/>
    </location>
</feature>
<dbReference type="InterPro" id="IPR002646">
    <property type="entry name" value="PolA_pol_head_dom"/>
</dbReference>
<dbReference type="EMBL" id="JACSQG010000005">
    <property type="protein sequence ID" value="MBD7977850.1"/>
    <property type="molecule type" value="Genomic_DNA"/>
</dbReference>
<dbReference type="Pfam" id="PF12626">
    <property type="entry name" value="PolyA_pol_arg_C"/>
    <property type="match status" value="1"/>
</dbReference>
<evidence type="ECO:0000259" key="11">
    <source>
        <dbReference type="Pfam" id="PF12626"/>
    </source>
</evidence>
<evidence type="ECO:0000313" key="14">
    <source>
        <dbReference type="Proteomes" id="UP000611945"/>
    </source>
</evidence>
<comment type="caution">
    <text evidence="13">The sequence shown here is derived from an EMBL/GenBank/DDBJ whole genome shotgun (WGS) entry which is preliminary data.</text>
</comment>
<dbReference type="InterPro" id="IPR043519">
    <property type="entry name" value="NT_sf"/>
</dbReference>
<dbReference type="PANTHER" id="PTHR43051:SF1">
    <property type="entry name" value="POLYNUCLEOTIDE ADENYLYLTRANSFERASE FAMILY PROTEIN"/>
    <property type="match status" value="1"/>
</dbReference>
<name>A0ABR8TQR8_9PSED</name>
<dbReference type="GO" id="GO:0016779">
    <property type="term" value="F:nucleotidyltransferase activity"/>
    <property type="evidence" value="ECO:0007669"/>
    <property type="project" value="UniProtKB-KW"/>
</dbReference>
<feature type="active site" evidence="7">
    <location>
        <position position="160"/>
    </location>
</feature>
<dbReference type="CDD" id="cd05398">
    <property type="entry name" value="NT_ClassII-CCAase"/>
    <property type="match status" value="1"/>
</dbReference>
<dbReference type="EC" id="2.7.7.19" evidence="7"/>
<gene>
    <name evidence="7" type="primary">pcnB</name>
    <name evidence="13" type="ORF">H9642_11695</name>
</gene>
<keyword evidence="4 7" id="KW-0067">ATP-binding</keyword>
<comment type="similarity">
    <text evidence="7 8">Belongs to the tRNA nucleotidyltransferase/poly(A) polymerase family.</text>
</comment>
<reference evidence="13 14" key="1">
    <citation type="submission" date="2020-08" db="EMBL/GenBank/DDBJ databases">
        <title>A Genomic Blueprint of the Chicken Gut Microbiome.</title>
        <authorList>
            <person name="Gilroy R."/>
            <person name="Ravi A."/>
            <person name="Getino M."/>
            <person name="Pursley I."/>
            <person name="Horton D.L."/>
            <person name="Alikhan N.-F."/>
            <person name="Baker D."/>
            <person name="Gharbi K."/>
            <person name="Hall N."/>
            <person name="Watson M."/>
            <person name="Adriaenssens E.M."/>
            <person name="Foster-Nyarko E."/>
            <person name="Jarju S."/>
            <person name="Secka A."/>
            <person name="Antonio M."/>
            <person name="Oren A."/>
            <person name="Chaudhuri R."/>
            <person name="La Ragione R.M."/>
            <person name="Hildebrand F."/>
            <person name="Pallen M.J."/>
        </authorList>
    </citation>
    <scope>NUCLEOTIDE SEQUENCE [LARGE SCALE GENOMIC DNA]</scope>
    <source>
        <strain evidence="13 14">Sa2CUA2</strain>
    </source>
</reference>
<evidence type="ECO:0000256" key="8">
    <source>
        <dbReference type="RuleBase" id="RU003953"/>
    </source>
</evidence>
<dbReference type="RefSeq" id="WP_251836624.1">
    <property type="nucleotide sequence ID" value="NZ_JACSQG010000005.1"/>
</dbReference>
<feature type="active site" evidence="7">
    <location>
        <position position="76"/>
    </location>
</feature>
<dbReference type="InterPro" id="IPR010206">
    <property type="entry name" value="PolA_pol_I"/>
</dbReference>
<comment type="function">
    <text evidence="7">Adds poly(A) tail to the 3' end of many RNAs, which usually targets these RNAs for decay. Plays a significant role in the global control of gene expression, through influencing the rate of transcript degradation, and in the general RNA quality control.</text>
</comment>
<dbReference type="InterPro" id="IPR025866">
    <property type="entry name" value="PolyA_pol_arg_C_dom"/>
</dbReference>
<evidence type="ECO:0000256" key="6">
    <source>
        <dbReference type="ARBA" id="ARBA00023163"/>
    </source>
</evidence>
<dbReference type="Pfam" id="PF12627">
    <property type="entry name" value="PolyA_pol_RNAbd"/>
    <property type="match status" value="1"/>
</dbReference>
<evidence type="ECO:0000256" key="3">
    <source>
        <dbReference type="ARBA" id="ARBA00022741"/>
    </source>
</evidence>
<dbReference type="Pfam" id="PF01743">
    <property type="entry name" value="PolyA_pol"/>
    <property type="match status" value="1"/>
</dbReference>
<evidence type="ECO:0000256" key="4">
    <source>
        <dbReference type="ARBA" id="ARBA00022840"/>
    </source>
</evidence>
<accession>A0ABR8TQR8</accession>
<keyword evidence="3 7" id="KW-0547">Nucleotide-binding</keyword>
<feature type="domain" description="Poly A polymerase head" evidence="10">
    <location>
        <begin position="56"/>
        <end position="191"/>
    </location>
</feature>
<feature type="compositionally biased region" description="Basic and acidic residues" evidence="9">
    <location>
        <begin position="428"/>
        <end position="443"/>
    </location>
</feature>
<protein>
    <recommendedName>
        <fullName evidence="7">Poly(A) polymerase I</fullName>
        <shortName evidence="7">PAP I</shortName>
        <ecNumber evidence="7">2.7.7.19</ecNumber>
    </recommendedName>
</protein>
<dbReference type="InterPro" id="IPR052191">
    <property type="entry name" value="tRNA_ntf/polyA_polymerase_I"/>
</dbReference>
<evidence type="ECO:0000259" key="12">
    <source>
        <dbReference type="Pfam" id="PF12627"/>
    </source>
</evidence>
<dbReference type="PANTHER" id="PTHR43051">
    <property type="entry name" value="POLYNUCLEOTIDE ADENYLYLTRANSFERASE FAMILY PROTEIN"/>
    <property type="match status" value="1"/>
</dbReference>
<sequence length="467" mass="53829">MLKKLFKSFRFPLRRAAHPRTTPEVLSSRQHSLTRSRISRNAVNVVERLQQAGYQAYVVGGCVRDLLLNLPPKDFDVATSATPEQVRAEFRNARVIGRRFKLAHVHFGREIIEVATFRANHPQADDDEEENNSHSARHESGRILRDNVYGTLEDDAQRRDFTINALYYDPRTERILDYAQGVHDIKNRLVRLIGDPEQRYMEDPVRMLRAVRFAAKLDFAIERHSAAPIRRLAPLLRDIPAARLFEEVLKLFLAGRAERTFDLLIEFDLFAPLFPASAAALKEQPEYADKLIRQALINTDERIRQGKPVTPAFLFATLLWPALPARVLDMQERGMPPIPAMQEAAHQLISEQCQRIAIPKRFTLPIREIWDMQERLPRRHGKRADVLLENPRFRAGYDFLLLRESAGEQTDGLGDWWTDYQEVSDSERRNMIRALSSKDERSGAPRKRRRSGGRKRRPEPGGNPTGE</sequence>
<evidence type="ECO:0000256" key="5">
    <source>
        <dbReference type="ARBA" id="ARBA00022884"/>
    </source>
</evidence>
<evidence type="ECO:0000313" key="13">
    <source>
        <dbReference type="EMBL" id="MBD7977850.1"/>
    </source>
</evidence>
<dbReference type="NCBIfam" id="TIGR01942">
    <property type="entry name" value="pcnB"/>
    <property type="match status" value="1"/>
</dbReference>
<proteinExistence type="inferred from homology"/>
<feature type="active site" evidence="7">
    <location>
        <position position="74"/>
    </location>
</feature>
<evidence type="ECO:0000256" key="2">
    <source>
        <dbReference type="ARBA" id="ARBA00022679"/>
    </source>
</evidence>
<evidence type="ECO:0000256" key="9">
    <source>
        <dbReference type="SAM" id="MobiDB-lite"/>
    </source>
</evidence>
<organism evidence="13 14">
    <name type="scientific">Serpens gallinarum</name>
    <dbReference type="NCBI Taxonomy" id="2763075"/>
    <lineage>
        <taxon>Bacteria</taxon>
        <taxon>Pseudomonadati</taxon>
        <taxon>Pseudomonadota</taxon>
        <taxon>Gammaproteobacteria</taxon>
        <taxon>Pseudomonadales</taxon>
        <taxon>Pseudomonadaceae</taxon>
        <taxon>Pseudomonas</taxon>
    </lineage>
</organism>
<feature type="compositionally biased region" description="Basic residues" evidence="9">
    <location>
        <begin position="444"/>
        <end position="457"/>
    </location>
</feature>
<comment type="catalytic activity">
    <reaction evidence="7">
        <text>RNA(n) + ATP = RNA(n)-3'-adenine ribonucleotide + diphosphate</text>
        <dbReference type="Rhea" id="RHEA:11332"/>
        <dbReference type="Rhea" id="RHEA-COMP:14527"/>
        <dbReference type="Rhea" id="RHEA-COMP:17347"/>
        <dbReference type="ChEBI" id="CHEBI:30616"/>
        <dbReference type="ChEBI" id="CHEBI:33019"/>
        <dbReference type="ChEBI" id="CHEBI:140395"/>
        <dbReference type="ChEBI" id="CHEBI:173115"/>
        <dbReference type="EC" id="2.7.7.19"/>
    </reaction>
</comment>
<dbReference type="InterPro" id="IPR032828">
    <property type="entry name" value="PolyA_RNA-bd"/>
</dbReference>
<dbReference type="SUPFAM" id="SSF81891">
    <property type="entry name" value="Poly A polymerase C-terminal region-like"/>
    <property type="match status" value="1"/>
</dbReference>
<feature type="domain" description="Polymerase A arginine-rich C-terminal" evidence="11">
    <location>
        <begin position="334"/>
        <end position="450"/>
    </location>
</feature>
<evidence type="ECO:0000256" key="7">
    <source>
        <dbReference type="HAMAP-Rule" id="MF_00957"/>
    </source>
</evidence>
<keyword evidence="13" id="KW-0548">Nucleotidyltransferase</keyword>
<keyword evidence="1 7" id="KW-0507">mRNA processing</keyword>